<feature type="compositionally biased region" description="Acidic residues" evidence="1">
    <location>
        <begin position="133"/>
        <end position="147"/>
    </location>
</feature>
<reference evidence="2 3" key="1">
    <citation type="journal article" date="2018" name="Cell">
        <title>The Chara Genome: Secondary Complexity and Implications for Plant Terrestrialization.</title>
        <authorList>
            <person name="Nishiyama T."/>
            <person name="Sakayama H."/>
            <person name="Vries J.D."/>
            <person name="Buschmann H."/>
            <person name="Saint-Marcoux D."/>
            <person name="Ullrich K.K."/>
            <person name="Haas F.B."/>
            <person name="Vanderstraeten L."/>
            <person name="Becker D."/>
            <person name="Lang D."/>
            <person name="Vosolsobe S."/>
            <person name="Rombauts S."/>
            <person name="Wilhelmsson P.K.I."/>
            <person name="Janitza P."/>
            <person name="Kern R."/>
            <person name="Heyl A."/>
            <person name="Rumpler F."/>
            <person name="Villalobos L.I.A.C."/>
            <person name="Clay J.M."/>
            <person name="Skokan R."/>
            <person name="Toyoda A."/>
            <person name="Suzuki Y."/>
            <person name="Kagoshima H."/>
            <person name="Schijlen E."/>
            <person name="Tajeshwar N."/>
            <person name="Catarino B."/>
            <person name="Hetherington A.J."/>
            <person name="Saltykova A."/>
            <person name="Bonnot C."/>
            <person name="Breuninger H."/>
            <person name="Symeonidi A."/>
            <person name="Radhakrishnan G.V."/>
            <person name="Van Nieuwerburgh F."/>
            <person name="Deforce D."/>
            <person name="Chang C."/>
            <person name="Karol K.G."/>
            <person name="Hedrich R."/>
            <person name="Ulvskov P."/>
            <person name="Glockner G."/>
            <person name="Delwiche C.F."/>
            <person name="Petrasek J."/>
            <person name="Van de Peer Y."/>
            <person name="Friml J."/>
            <person name="Beilby M."/>
            <person name="Dolan L."/>
            <person name="Kohara Y."/>
            <person name="Sugano S."/>
            <person name="Fujiyama A."/>
            <person name="Delaux P.-M."/>
            <person name="Quint M."/>
            <person name="TheiBen G."/>
            <person name="Hagemann M."/>
            <person name="Harholt J."/>
            <person name="Dunand C."/>
            <person name="Zachgo S."/>
            <person name="Langdale J."/>
            <person name="Maumus F."/>
            <person name="Straeten D.V.D."/>
            <person name="Gould S.B."/>
            <person name="Rensing S.A."/>
        </authorList>
    </citation>
    <scope>NUCLEOTIDE SEQUENCE [LARGE SCALE GENOMIC DNA]</scope>
    <source>
        <strain evidence="2 3">S276</strain>
    </source>
</reference>
<feature type="compositionally biased region" description="Basic residues" evidence="1">
    <location>
        <begin position="390"/>
        <end position="401"/>
    </location>
</feature>
<protein>
    <submittedName>
        <fullName evidence="2">Uncharacterized protein</fullName>
    </submittedName>
</protein>
<feature type="region of interest" description="Disordered" evidence="1">
    <location>
        <begin position="1"/>
        <end position="67"/>
    </location>
</feature>
<dbReference type="AlphaFoldDB" id="A0A388MB44"/>
<evidence type="ECO:0000256" key="1">
    <source>
        <dbReference type="SAM" id="MobiDB-lite"/>
    </source>
</evidence>
<dbReference type="Proteomes" id="UP000265515">
    <property type="component" value="Unassembled WGS sequence"/>
</dbReference>
<feature type="region of interest" description="Disordered" evidence="1">
    <location>
        <begin position="382"/>
        <end position="404"/>
    </location>
</feature>
<accession>A0A388MB44</accession>
<sequence>MYGGSGASRGYGPNDGEYGGNGNNGGHGGGNGAMNDGYGGGNGGNEGGNGGGGTWRQQQESAAIQAGKIAEQKAVEAALVAKTADAMVVEKLPTTRKITPSKKKDKELIKETRRYRKKSKKMESSSEDASSTSEEDATSDTSSDSDIDERRHAKSTKRALKLAQKRKGKKQARGSKKKDESPVGNQVQHARGECSKDNRAGVRGKSPELHWVEEPVTPVATKHMLAECSQKGMIEYCLSAHKLYAGEKASALRKICVREGIRYTKKPLIIEELAKRQVMLAYDGFDEDVVRRPAMMDEDRRDAAKTPKLTTPIAGRVTPRPRSERVALRSAHGAPDLKWMRRLGPERFVVVPLLHISREEDLAFEKHLIRDLSPSLNTCGMQMQGGGERGHRRRRKGKRQRAGTARRVNTYNQNTVSFEDGGSTHLSLLSCLQQAWVGKLKKKVLTFRKGGAWVDDLRGIKRQFGMTEVLSGQYKKLLRHAKGELQRGGDFVFIRICRTTTTAERNKQELRRILKSPKMACGLVNHTVNKLIGMYKAAGVSIRKRITVKLPYDPRIMRREVRRVAEVLINDSIKDRALASVVKGRIRIVWTKNRTVAEITHNHKKASNIQPVVCTCARFDLTRKDGHVLTRFAEMRDVPTFMRNGWNITFHEGNSEPGYIAQRIWEAGKHLGPVGRPSVDSGRVFKGKAVAIRAWSDQEVRAWAEKLQGLILAPVDRNNGDTAVMCPMLYRHCFGATFVWNSNYEKMQVEEAEVLRAYKKEFVDEGLDKIGDWKRDGRIGSAFVLPKDKDLGKWRPIAPSFADPAVLVQKRVAKALHHMLVTFPERSSMCLNSVADLKARIGGMNFRLGKERPVGVADRALVCGVRIMDDVSVIVGFRDHDEDEHRAIKILDEFEGIYDNHLQLVRKDDHRNMWHFIGGDIYITKAPAQVYFVPKTKNTDCLRETGKLHFQTLQDFSSFSEKSTKKAVISAGLRRLWEQSTSRALVIGPIAYATWEAHLRGYPPEVSLGALAKLARAADDRMLEALWKAFASIQGIVPKRYVG</sequence>
<feature type="compositionally biased region" description="Basic and acidic residues" evidence="1">
    <location>
        <begin position="190"/>
        <end position="206"/>
    </location>
</feature>
<evidence type="ECO:0000313" key="2">
    <source>
        <dbReference type="EMBL" id="GBG91801.1"/>
    </source>
</evidence>
<feature type="compositionally biased region" description="Basic and acidic residues" evidence="1">
    <location>
        <begin position="102"/>
        <end position="112"/>
    </location>
</feature>
<feature type="region of interest" description="Disordered" evidence="1">
    <location>
        <begin position="83"/>
        <end position="206"/>
    </location>
</feature>
<keyword evidence="3" id="KW-1185">Reference proteome</keyword>
<feature type="compositionally biased region" description="Basic residues" evidence="1">
    <location>
        <begin position="152"/>
        <end position="176"/>
    </location>
</feature>
<name>A0A388MB44_CHABU</name>
<evidence type="ECO:0000313" key="3">
    <source>
        <dbReference type="Proteomes" id="UP000265515"/>
    </source>
</evidence>
<feature type="compositionally biased region" description="Gly residues" evidence="1">
    <location>
        <begin position="17"/>
        <end position="54"/>
    </location>
</feature>
<organism evidence="2 3">
    <name type="scientific">Chara braunii</name>
    <name type="common">Braun's stonewort</name>
    <dbReference type="NCBI Taxonomy" id="69332"/>
    <lineage>
        <taxon>Eukaryota</taxon>
        <taxon>Viridiplantae</taxon>
        <taxon>Streptophyta</taxon>
        <taxon>Charophyceae</taxon>
        <taxon>Charales</taxon>
        <taxon>Characeae</taxon>
        <taxon>Chara</taxon>
    </lineage>
</organism>
<dbReference type="EMBL" id="BFEA01000952">
    <property type="protein sequence ID" value="GBG91801.1"/>
    <property type="molecule type" value="Genomic_DNA"/>
</dbReference>
<dbReference type="Gramene" id="GBG91801">
    <property type="protein sequence ID" value="GBG91801"/>
    <property type="gene ID" value="CBR_g53690"/>
</dbReference>
<gene>
    <name evidence="2" type="ORF">CBR_g53690</name>
</gene>
<comment type="caution">
    <text evidence="2">The sequence shown here is derived from an EMBL/GenBank/DDBJ whole genome shotgun (WGS) entry which is preliminary data.</text>
</comment>
<proteinExistence type="predicted"/>